<dbReference type="Proteomes" id="UP000007174">
    <property type="component" value="Unassembled WGS sequence"/>
</dbReference>
<gene>
    <name evidence="1" type="ORF">CH063_05664</name>
</gene>
<dbReference type="AlphaFoldDB" id="H1UZS4"/>
<dbReference type="EMBL" id="CACQ02000775">
    <property type="protein sequence ID" value="CCF33475.1"/>
    <property type="molecule type" value="Genomic_DNA"/>
</dbReference>
<accession>H1UZS4</accession>
<dbReference type="HOGENOM" id="CLU_2960641_0_0_1"/>
<evidence type="ECO:0000313" key="2">
    <source>
        <dbReference type="Proteomes" id="UP000007174"/>
    </source>
</evidence>
<name>H1UZS4_COLHI</name>
<evidence type="ECO:0000313" key="1">
    <source>
        <dbReference type="EMBL" id="CCF33475.1"/>
    </source>
</evidence>
<protein>
    <submittedName>
        <fullName evidence="1">Uncharacterized protein</fullName>
    </submittedName>
</protein>
<organism evidence="1 2">
    <name type="scientific">Colletotrichum higginsianum (strain IMI 349063)</name>
    <name type="common">Crucifer anthracnose fungus</name>
    <dbReference type="NCBI Taxonomy" id="759273"/>
    <lineage>
        <taxon>Eukaryota</taxon>
        <taxon>Fungi</taxon>
        <taxon>Dikarya</taxon>
        <taxon>Ascomycota</taxon>
        <taxon>Pezizomycotina</taxon>
        <taxon>Sordariomycetes</taxon>
        <taxon>Hypocreomycetidae</taxon>
        <taxon>Glomerellales</taxon>
        <taxon>Glomerellaceae</taxon>
        <taxon>Colletotrichum</taxon>
        <taxon>Colletotrichum destructivum species complex</taxon>
    </lineage>
</organism>
<proteinExistence type="predicted"/>
<sequence>MERRNGGEERRLFTPQLQATQTGYLSSTHANIGCQRSTTPMRPRNVCGKKLLSYWKACV</sequence>
<reference evidence="2" key="1">
    <citation type="journal article" date="2012" name="Nat. Genet.">
        <title>Lifestyle transitions in plant pathogenic Colletotrichum fungi deciphered by genome and transcriptome analyses.</title>
        <authorList>
            <person name="O'Connell R.J."/>
            <person name="Thon M.R."/>
            <person name="Hacquard S."/>
            <person name="Amyotte S.G."/>
            <person name="Kleemann J."/>
            <person name="Torres M.F."/>
            <person name="Damm U."/>
            <person name="Buiate E.A."/>
            <person name="Epstein L."/>
            <person name="Alkan N."/>
            <person name="Altmueller J."/>
            <person name="Alvarado-Balderrama L."/>
            <person name="Bauser C.A."/>
            <person name="Becker C."/>
            <person name="Birren B.W."/>
            <person name="Chen Z."/>
            <person name="Choi J."/>
            <person name="Crouch J.A."/>
            <person name="Duvick J.P."/>
            <person name="Farman M.A."/>
            <person name="Gan P."/>
            <person name="Heiman D."/>
            <person name="Henrissat B."/>
            <person name="Howard R.J."/>
            <person name="Kabbage M."/>
            <person name="Koch C."/>
            <person name="Kracher B."/>
            <person name="Kubo Y."/>
            <person name="Law A.D."/>
            <person name="Lebrun M.-H."/>
            <person name="Lee Y.-H."/>
            <person name="Miyara I."/>
            <person name="Moore N."/>
            <person name="Neumann U."/>
            <person name="Nordstroem K."/>
            <person name="Panaccione D.G."/>
            <person name="Panstruga R."/>
            <person name="Place M."/>
            <person name="Proctor R.H."/>
            <person name="Prusky D."/>
            <person name="Rech G."/>
            <person name="Reinhardt R."/>
            <person name="Rollins J.A."/>
            <person name="Rounsley S."/>
            <person name="Schardl C.L."/>
            <person name="Schwartz D.C."/>
            <person name="Shenoy N."/>
            <person name="Shirasu K."/>
            <person name="Sikhakolli U.R."/>
            <person name="Stueber K."/>
            <person name="Sukno S.A."/>
            <person name="Sweigard J.A."/>
            <person name="Takano Y."/>
            <person name="Takahara H."/>
            <person name="Trail F."/>
            <person name="van der Does H.C."/>
            <person name="Voll L.M."/>
            <person name="Will I."/>
            <person name="Young S."/>
            <person name="Zeng Q."/>
            <person name="Zhang J."/>
            <person name="Zhou S."/>
            <person name="Dickman M.B."/>
            <person name="Schulze-Lefert P."/>
            <person name="Ver Loren van Themaat E."/>
            <person name="Ma L.-J."/>
            <person name="Vaillancourt L.J."/>
        </authorList>
    </citation>
    <scope>NUCLEOTIDE SEQUENCE [LARGE SCALE GENOMIC DNA]</scope>
    <source>
        <strain evidence="2">IMI 349063</strain>
    </source>
</reference>